<sequence>MLLLNKSLNYLSLCNIFAGLYLVLRRLVYHGRECMDSSKLPHFTIFYSTETGNSRMISELFNKLLVDKGINTSVHEINSMFERNNEPLNMDEVLVFVISTCGNGNFPSSSRKYIRYLSKMLKSGNEIFSGTKYTIIGLGSSVYEYTFNLAANKLDRLISLLGGEKFCEIALLDEVNGNELDFRLWWNNTFLNKLGIPNSDCSSNNDYYFVEAIKKHEFICELKSKDELNTCNYVFSGNCHISESYFKLSEFYPISREVLCESKIDENFSRQIFNLQLRVPGNLIYNTFDIIDVLPPNPDENINFFLQKVLGIQDIDQLKNIVINFLPTDSIVEYINVPFPNHHSLLHIMRYFFDLTTLPPHDKIMQFVPYLNKIEGEQISNENFFHENKERYKFSFHLFVDHFMKSLVPIPIQEFVRFSGIRQKLRSYSISSSSLSSPSTIDLTVCTCLKGFAPAIHGEAKDNKNNTRYIKGLCSSFLFEFDLKAPIFGMIRPSSLNINTTSPILMFSHGSGIAPIRALLHERKYLLSNGEIKTINPAYFFYGCRTENEIIYKDELHELKATGALSDVFFALSKSNNQHVGDLIPIHKELVLNIIDQDDSIIYICGKHEFCSGVKSSIMSTISGSYSKDVVKNLFIKGRIYMESWN</sequence>
<dbReference type="OrthoDB" id="1688044at2759"/>
<keyword evidence="4" id="KW-0288">FMN</keyword>
<evidence type="ECO:0000256" key="1">
    <source>
        <dbReference type="ARBA" id="ARBA00001917"/>
    </source>
</evidence>
<evidence type="ECO:0000256" key="7">
    <source>
        <dbReference type="ARBA" id="ARBA00023002"/>
    </source>
</evidence>
<dbReference type="SUPFAM" id="SSF52218">
    <property type="entry name" value="Flavoproteins"/>
    <property type="match status" value="1"/>
</dbReference>
<dbReference type="PANTHER" id="PTHR19384:SF17">
    <property type="entry name" value="NADPH--CYTOCHROME P450 REDUCTASE"/>
    <property type="match status" value="1"/>
</dbReference>
<keyword evidence="9" id="KW-0472">Membrane</keyword>
<dbReference type="InterPro" id="IPR023173">
    <property type="entry name" value="NADPH_Cyt_P450_Rdtase_alpha"/>
</dbReference>
<dbReference type="EC" id="1.6.2.4" evidence="8"/>
<dbReference type="Pfam" id="PF00175">
    <property type="entry name" value="NAD_binding_1"/>
    <property type="match status" value="1"/>
</dbReference>
<name>A0A9D5DMV5_9CRYT</name>
<feature type="transmembrane region" description="Helical" evidence="9">
    <location>
        <begin position="7"/>
        <end position="24"/>
    </location>
</feature>
<evidence type="ECO:0000256" key="2">
    <source>
        <dbReference type="ARBA" id="ARBA00001974"/>
    </source>
</evidence>
<dbReference type="GO" id="GO:0010181">
    <property type="term" value="F:FMN binding"/>
    <property type="evidence" value="ECO:0007669"/>
    <property type="project" value="InterPro"/>
</dbReference>
<keyword evidence="5" id="KW-0274">FAD</keyword>
<comment type="cofactor">
    <cofactor evidence="2">
        <name>FAD</name>
        <dbReference type="ChEBI" id="CHEBI:57692"/>
    </cofactor>
</comment>
<evidence type="ECO:0000256" key="5">
    <source>
        <dbReference type="ARBA" id="ARBA00022827"/>
    </source>
</evidence>
<dbReference type="InterPro" id="IPR008254">
    <property type="entry name" value="Flavodoxin/NO_synth"/>
</dbReference>
<dbReference type="Gene3D" id="1.20.990.10">
    <property type="entry name" value="NADPH-cytochrome p450 Reductase, Chain A, domain 3"/>
    <property type="match status" value="1"/>
</dbReference>
<evidence type="ECO:0000256" key="9">
    <source>
        <dbReference type="SAM" id="Phobius"/>
    </source>
</evidence>
<feature type="domain" description="Flavodoxin-like" evidence="10">
    <location>
        <begin position="43"/>
        <end position="190"/>
    </location>
</feature>
<dbReference type="SUPFAM" id="SSF63380">
    <property type="entry name" value="Riboflavin synthase domain-like"/>
    <property type="match status" value="1"/>
</dbReference>
<dbReference type="EMBL" id="JAPCXC010000025">
    <property type="protein sequence ID" value="KAJ1610317.1"/>
    <property type="molecule type" value="Genomic_DNA"/>
</dbReference>
<dbReference type="GO" id="GO:0005829">
    <property type="term" value="C:cytosol"/>
    <property type="evidence" value="ECO:0007669"/>
    <property type="project" value="TreeGrafter"/>
</dbReference>
<dbReference type="GO" id="GO:0003958">
    <property type="term" value="F:NADPH-hemoprotein reductase activity"/>
    <property type="evidence" value="ECO:0007669"/>
    <property type="project" value="UniProtKB-EC"/>
</dbReference>
<dbReference type="Pfam" id="PF00667">
    <property type="entry name" value="FAD_binding_1"/>
    <property type="match status" value="1"/>
</dbReference>
<keyword evidence="3" id="KW-0285">Flavoprotein</keyword>
<dbReference type="PRINTS" id="PR00371">
    <property type="entry name" value="FPNCR"/>
</dbReference>
<dbReference type="Proteomes" id="UP001067231">
    <property type="component" value="Unassembled WGS sequence"/>
</dbReference>
<dbReference type="Pfam" id="PF00258">
    <property type="entry name" value="Flavodoxin_1"/>
    <property type="match status" value="1"/>
</dbReference>
<reference evidence="11" key="1">
    <citation type="submission" date="2022-10" db="EMBL/GenBank/DDBJ databases">
        <title>Adaptive evolution leads to modifications in subtelomeric GC content in a zoonotic Cryptosporidium species.</title>
        <authorList>
            <person name="Li J."/>
            <person name="Feng Y."/>
            <person name="Xiao L."/>
        </authorList>
    </citation>
    <scope>NUCLEOTIDE SEQUENCE</scope>
    <source>
        <strain evidence="11">33844</strain>
    </source>
</reference>
<dbReference type="InterPro" id="IPR039261">
    <property type="entry name" value="FNR_nucleotide-bd"/>
</dbReference>
<comment type="cofactor">
    <cofactor evidence="1">
        <name>FMN</name>
        <dbReference type="ChEBI" id="CHEBI:58210"/>
    </cofactor>
</comment>
<proteinExistence type="predicted"/>
<organism evidence="11">
    <name type="scientific">Cryptosporidium canis</name>
    <dbReference type="NCBI Taxonomy" id="195482"/>
    <lineage>
        <taxon>Eukaryota</taxon>
        <taxon>Sar</taxon>
        <taxon>Alveolata</taxon>
        <taxon>Apicomplexa</taxon>
        <taxon>Conoidasida</taxon>
        <taxon>Coccidia</taxon>
        <taxon>Eucoccidiorida</taxon>
        <taxon>Eimeriorina</taxon>
        <taxon>Cryptosporidiidae</taxon>
        <taxon>Cryptosporidium</taxon>
    </lineage>
</organism>
<keyword evidence="6" id="KW-0521">NADP</keyword>
<dbReference type="PANTHER" id="PTHR19384">
    <property type="entry name" value="NITRIC OXIDE SYNTHASE-RELATED"/>
    <property type="match status" value="1"/>
</dbReference>
<dbReference type="Gene3D" id="2.40.30.10">
    <property type="entry name" value="Translation factors"/>
    <property type="match status" value="1"/>
</dbReference>
<evidence type="ECO:0000256" key="4">
    <source>
        <dbReference type="ARBA" id="ARBA00022643"/>
    </source>
</evidence>
<gene>
    <name evidence="11" type="ORF">OJ253_1186</name>
</gene>
<dbReference type="InterPro" id="IPR001094">
    <property type="entry name" value="Flavdoxin-like"/>
</dbReference>
<dbReference type="InterPro" id="IPR029039">
    <property type="entry name" value="Flavoprotein-like_sf"/>
</dbReference>
<evidence type="ECO:0000313" key="11">
    <source>
        <dbReference type="EMBL" id="KAJ1610317.1"/>
    </source>
</evidence>
<keyword evidence="9" id="KW-0812">Transmembrane</keyword>
<dbReference type="InterPro" id="IPR003097">
    <property type="entry name" value="CysJ-like_FAD-binding"/>
</dbReference>
<evidence type="ECO:0000256" key="3">
    <source>
        <dbReference type="ARBA" id="ARBA00022630"/>
    </source>
</evidence>
<dbReference type="AlphaFoldDB" id="A0A9D5DMV5"/>
<dbReference type="Gene3D" id="3.40.50.360">
    <property type="match status" value="1"/>
</dbReference>
<evidence type="ECO:0000256" key="8">
    <source>
        <dbReference type="ARBA" id="ARBA00023797"/>
    </source>
</evidence>
<dbReference type="Gene3D" id="3.40.50.80">
    <property type="entry name" value="Nucleotide-binding domain of ferredoxin-NADP reductase (FNR) module"/>
    <property type="match status" value="1"/>
</dbReference>
<dbReference type="InterPro" id="IPR017938">
    <property type="entry name" value="Riboflavin_synthase-like_b-brl"/>
</dbReference>
<evidence type="ECO:0000256" key="6">
    <source>
        <dbReference type="ARBA" id="ARBA00022857"/>
    </source>
</evidence>
<keyword evidence="9" id="KW-1133">Transmembrane helix</keyword>
<comment type="caution">
    <text evidence="11">The sequence shown here is derived from an EMBL/GenBank/DDBJ whole genome shotgun (WGS) entry which is preliminary data.</text>
</comment>
<keyword evidence="7" id="KW-0560">Oxidoreductase</keyword>
<evidence type="ECO:0000259" key="10">
    <source>
        <dbReference type="PROSITE" id="PS50902"/>
    </source>
</evidence>
<accession>A0A9D5DMV5</accession>
<protein>
    <recommendedName>
        <fullName evidence="8">NADPH--hemoprotein reductase</fullName>
        <ecNumber evidence="8">1.6.2.4</ecNumber>
    </recommendedName>
</protein>
<dbReference type="InterPro" id="IPR001709">
    <property type="entry name" value="Flavoprot_Pyr_Nucl_cyt_Rdtase"/>
</dbReference>
<dbReference type="PROSITE" id="PS50902">
    <property type="entry name" value="FLAVODOXIN_LIKE"/>
    <property type="match status" value="1"/>
</dbReference>
<dbReference type="PRINTS" id="PR00369">
    <property type="entry name" value="FLAVODOXIN"/>
</dbReference>
<dbReference type="InterPro" id="IPR001433">
    <property type="entry name" value="OxRdtase_FAD/NAD-bd"/>
</dbReference>
<dbReference type="GO" id="GO:0050660">
    <property type="term" value="F:flavin adenine dinucleotide binding"/>
    <property type="evidence" value="ECO:0007669"/>
    <property type="project" value="TreeGrafter"/>
</dbReference>
<dbReference type="SUPFAM" id="SSF52343">
    <property type="entry name" value="Ferredoxin reductase-like, C-terminal NADP-linked domain"/>
    <property type="match status" value="1"/>
</dbReference>